<reference evidence="1 2" key="2">
    <citation type="submission" date="2009-02" db="EMBL/GenBank/DDBJ databases">
        <title>Draft genome sequence of Holdemania filiformis DSM 12042.</title>
        <authorList>
            <person name="Sudarsanam P."/>
            <person name="Ley R."/>
            <person name="Guruge J."/>
            <person name="Turnbaugh P.J."/>
            <person name="Mahowald M."/>
            <person name="Liep D."/>
            <person name="Gordon J."/>
        </authorList>
    </citation>
    <scope>NUCLEOTIDE SEQUENCE [LARGE SCALE GENOMIC DNA]</scope>
    <source>
        <strain evidence="1 2">DSM 12042</strain>
    </source>
</reference>
<accession>B9Y2S6</accession>
<proteinExistence type="predicted"/>
<organism evidence="1 2">
    <name type="scientific">Holdemania filiformis DSM 12042</name>
    <dbReference type="NCBI Taxonomy" id="545696"/>
    <lineage>
        <taxon>Bacteria</taxon>
        <taxon>Bacillati</taxon>
        <taxon>Bacillota</taxon>
        <taxon>Erysipelotrichia</taxon>
        <taxon>Erysipelotrichales</taxon>
        <taxon>Erysipelotrichaceae</taxon>
        <taxon>Holdemania</taxon>
    </lineage>
</organism>
<sequence>MSLMLTKTSLASLNYDLFSVLLKTEISIFYRNLNFNHDSFKIDTNYLYNKVNCVNFKKR</sequence>
<dbReference type="STRING" id="545696.HOLDEFILI_00101"/>
<protein>
    <submittedName>
        <fullName evidence="1">Uncharacterized protein</fullName>
    </submittedName>
</protein>
<gene>
    <name evidence="1" type="ORF">HOLDEFILI_00101</name>
</gene>
<evidence type="ECO:0000313" key="1">
    <source>
        <dbReference type="EMBL" id="EEF69706.1"/>
    </source>
</evidence>
<dbReference type="EMBL" id="ACCF01000005">
    <property type="protein sequence ID" value="EEF69706.1"/>
    <property type="molecule type" value="Genomic_DNA"/>
</dbReference>
<dbReference type="HOGENOM" id="CLU_2954263_0_0_9"/>
<name>B9Y2S6_9FIRM</name>
<dbReference type="Proteomes" id="UP000005950">
    <property type="component" value="Unassembled WGS sequence"/>
</dbReference>
<reference evidence="1 2" key="1">
    <citation type="submission" date="2008-12" db="EMBL/GenBank/DDBJ databases">
        <authorList>
            <person name="Fulton L."/>
            <person name="Clifton S."/>
            <person name="Fulton B."/>
            <person name="Xu J."/>
            <person name="Minx P."/>
            <person name="Pepin K.H."/>
            <person name="Johnson M."/>
            <person name="Bhonagiri V."/>
            <person name="Nash W.E."/>
            <person name="Mardis E.R."/>
            <person name="Wilson R.K."/>
        </authorList>
    </citation>
    <scope>NUCLEOTIDE SEQUENCE [LARGE SCALE GENOMIC DNA]</scope>
    <source>
        <strain evidence="1 2">DSM 12042</strain>
    </source>
</reference>
<evidence type="ECO:0000313" key="2">
    <source>
        <dbReference type="Proteomes" id="UP000005950"/>
    </source>
</evidence>
<dbReference type="AlphaFoldDB" id="B9Y2S6"/>
<comment type="caution">
    <text evidence="1">The sequence shown here is derived from an EMBL/GenBank/DDBJ whole genome shotgun (WGS) entry which is preliminary data.</text>
</comment>